<gene>
    <name evidence="1" type="ORF">SAMN06297358_3812</name>
</gene>
<proteinExistence type="predicted"/>
<reference evidence="2" key="1">
    <citation type="submission" date="2017-09" db="EMBL/GenBank/DDBJ databases">
        <authorList>
            <person name="Varghese N."/>
            <person name="Submissions S."/>
        </authorList>
    </citation>
    <scope>NUCLEOTIDE SEQUENCE [LARGE SCALE GENOMIC DNA]</scope>
    <source>
        <strain evidence="2">CGMCC 1.12803</strain>
    </source>
</reference>
<organism evidence="1 2">
    <name type="scientific">Pedobacter xixiisoli</name>
    <dbReference type="NCBI Taxonomy" id="1476464"/>
    <lineage>
        <taxon>Bacteria</taxon>
        <taxon>Pseudomonadati</taxon>
        <taxon>Bacteroidota</taxon>
        <taxon>Sphingobacteriia</taxon>
        <taxon>Sphingobacteriales</taxon>
        <taxon>Sphingobacteriaceae</taxon>
        <taxon>Pedobacter</taxon>
    </lineage>
</organism>
<accession>A0A286ADX6</accession>
<dbReference type="EMBL" id="OCMT01000004">
    <property type="protein sequence ID" value="SOD20100.1"/>
    <property type="molecule type" value="Genomic_DNA"/>
</dbReference>
<name>A0A286ADX6_9SPHI</name>
<dbReference type="RefSeq" id="WP_179747350.1">
    <property type="nucleotide sequence ID" value="NZ_OCMT01000004.1"/>
</dbReference>
<keyword evidence="2" id="KW-1185">Reference proteome</keyword>
<dbReference type="AlphaFoldDB" id="A0A286ADX6"/>
<protein>
    <submittedName>
        <fullName evidence="1">Uncharacterized protein</fullName>
    </submittedName>
</protein>
<sequence>MEKTRVKLEIKKVGTFKKAHVKVAALDTGDPTSTLTSTKTTIGDFNFGHLRHL</sequence>
<evidence type="ECO:0000313" key="1">
    <source>
        <dbReference type="EMBL" id="SOD20100.1"/>
    </source>
</evidence>
<evidence type="ECO:0000313" key="2">
    <source>
        <dbReference type="Proteomes" id="UP000219281"/>
    </source>
</evidence>
<dbReference type="Proteomes" id="UP000219281">
    <property type="component" value="Unassembled WGS sequence"/>
</dbReference>